<accession>X0VTJ5</accession>
<sequence>MGLIIIKSNGKDAKTHNVFNSLEVSLLWSLTLNHHVLGSLMLILWEFYGDLGEIMDIS</sequence>
<dbReference type="AlphaFoldDB" id="X0VTJ5"/>
<comment type="caution">
    <text evidence="1">The sequence shown here is derived from an EMBL/GenBank/DDBJ whole genome shotgun (WGS) entry which is preliminary data.</text>
</comment>
<dbReference type="EMBL" id="BARS01033074">
    <property type="protein sequence ID" value="GAG21749.1"/>
    <property type="molecule type" value="Genomic_DNA"/>
</dbReference>
<protein>
    <submittedName>
        <fullName evidence="1">Uncharacterized protein</fullName>
    </submittedName>
</protein>
<proteinExistence type="predicted"/>
<feature type="non-terminal residue" evidence="1">
    <location>
        <position position="58"/>
    </location>
</feature>
<organism evidence="1">
    <name type="scientific">marine sediment metagenome</name>
    <dbReference type="NCBI Taxonomy" id="412755"/>
    <lineage>
        <taxon>unclassified sequences</taxon>
        <taxon>metagenomes</taxon>
        <taxon>ecological metagenomes</taxon>
    </lineage>
</organism>
<name>X0VTJ5_9ZZZZ</name>
<gene>
    <name evidence="1" type="ORF">S01H1_51259</name>
</gene>
<reference evidence="1" key="1">
    <citation type="journal article" date="2014" name="Front. Microbiol.">
        <title>High frequency of phylogenetically diverse reductive dehalogenase-homologous genes in deep subseafloor sedimentary metagenomes.</title>
        <authorList>
            <person name="Kawai M."/>
            <person name="Futagami T."/>
            <person name="Toyoda A."/>
            <person name="Takaki Y."/>
            <person name="Nishi S."/>
            <person name="Hori S."/>
            <person name="Arai W."/>
            <person name="Tsubouchi T."/>
            <person name="Morono Y."/>
            <person name="Uchiyama I."/>
            <person name="Ito T."/>
            <person name="Fujiyama A."/>
            <person name="Inagaki F."/>
            <person name="Takami H."/>
        </authorList>
    </citation>
    <scope>NUCLEOTIDE SEQUENCE</scope>
    <source>
        <strain evidence="1">Expedition CK06-06</strain>
    </source>
</reference>
<evidence type="ECO:0000313" key="1">
    <source>
        <dbReference type="EMBL" id="GAG21749.1"/>
    </source>
</evidence>